<feature type="domain" description="LicD/FKTN/FKRP nucleotidyltransferase" evidence="1">
    <location>
        <begin position="32"/>
        <end position="259"/>
    </location>
</feature>
<gene>
    <name evidence="2" type="ORF">LIZ65_04295</name>
</gene>
<sequence length="279" mass="33048">MKAIQTDAEEHKLSVVQSVILDNFRIIKDILEEEGIKYYMLGGTLLGAVRHQGFIPWDDDIDIGIEREDYERLLVTVAERLPDYLELQTFKNQTAHHYYFSRIVDRRHAVKRNGSLLEREENVWIDIFPLDGMPDNVILRKIHMARLLWVRTRYHISCFEQVNLKRPNRPLSEKVIIKFVELTGWGRNGDTKKLLEKLDTLLKEYSIEKTGWIINFMGQYKFKEMFLKKYYGKGKLYPFEDLMLWGPVDADFVLKQMYGNYMRIPDDAEKNVHAAQLIE</sequence>
<dbReference type="InterPro" id="IPR007074">
    <property type="entry name" value="LicD/FKTN/FKRP_NTP_transf"/>
</dbReference>
<reference evidence="2 3" key="1">
    <citation type="submission" date="2021-10" db="EMBL/GenBank/DDBJ databases">
        <title>Collection of gut derived symbiotic bacterial strains cultured from healthy donors.</title>
        <authorList>
            <person name="Lin H."/>
            <person name="Littmann E."/>
            <person name="Kohout C."/>
            <person name="Pamer E.G."/>
        </authorList>
    </citation>
    <scope>NUCLEOTIDE SEQUENCE [LARGE SCALE GENOMIC DNA]</scope>
    <source>
        <strain evidence="2 3">DFI.1.165</strain>
    </source>
</reference>
<evidence type="ECO:0000313" key="3">
    <source>
        <dbReference type="Proteomes" id="UP001299546"/>
    </source>
</evidence>
<evidence type="ECO:0000313" key="2">
    <source>
        <dbReference type="EMBL" id="MCB7386500.1"/>
    </source>
</evidence>
<dbReference type="InterPro" id="IPR052942">
    <property type="entry name" value="LPS_cholinephosphotransferase"/>
</dbReference>
<evidence type="ECO:0000259" key="1">
    <source>
        <dbReference type="Pfam" id="PF04991"/>
    </source>
</evidence>
<dbReference type="PANTHER" id="PTHR43404">
    <property type="entry name" value="LIPOPOLYSACCHARIDE CHOLINEPHOSPHOTRANSFERASE LICD"/>
    <property type="match status" value="1"/>
</dbReference>
<keyword evidence="3" id="KW-1185">Reference proteome</keyword>
<accession>A0ABS8DDQ0</accession>
<organism evidence="2 3">
    <name type="scientific">Bariatricus massiliensis</name>
    <dbReference type="NCBI Taxonomy" id="1745713"/>
    <lineage>
        <taxon>Bacteria</taxon>
        <taxon>Bacillati</taxon>
        <taxon>Bacillota</taxon>
        <taxon>Clostridia</taxon>
        <taxon>Lachnospirales</taxon>
        <taxon>Lachnospiraceae</taxon>
        <taxon>Bariatricus</taxon>
    </lineage>
</organism>
<dbReference type="Pfam" id="PF04991">
    <property type="entry name" value="LicD"/>
    <property type="match status" value="1"/>
</dbReference>
<dbReference type="PANTHER" id="PTHR43404:SF2">
    <property type="entry name" value="LIPOPOLYSACCHARIDE CHOLINEPHOSPHOTRANSFERASE LICD"/>
    <property type="match status" value="1"/>
</dbReference>
<proteinExistence type="predicted"/>
<comment type="caution">
    <text evidence="2">The sequence shown here is derived from an EMBL/GenBank/DDBJ whole genome shotgun (WGS) entry which is preliminary data.</text>
</comment>
<dbReference type="EMBL" id="JAJCIS010000002">
    <property type="protein sequence ID" value="MCB7386500.1"/>
    <property type="molecule type" value="Genomic_DNA"/>
</dbReference>
<name>A0ABS8DDQ0_9FIRM</name>
<dbReference type="SUPFAM" id="SSF81301">
    <property type="entry name" value="Nucleotidyltransferase"/>
    <property type="match status" value="1"/>
</dbReference>
<dbReference type="Proteomes" id="UP001299546">
    <property type="component" value="Unassembled WGS sequence"/>
</dbReference>
<dbReference type="RefSeq" id="WP_066736819.1">
    <property type="nucleotide sequence ID" value="NZ_JAJCIQ010000002.1"/>
</dbReference>
<protein>
    <submittedName>
        <fullName evidence="2">LicD family protein</fullName>
    </submittedName>
</protein>
<dbReference type="InterPro" id="IPR043519">
    <property type="entry name" value="NT_sf"/>
</dbReference>